<dbReference type="SUPFAM" id="SSF50978">
    <property type="entry name" value="WD40 repeat-like"/>
    <property type="match status" value="1"/>
</dbReference>
<dbReference type="PROSITE" id="PS00678">
    <property type="entry name" value="WD_REPEATS_1"/>
    <property type="match status" value="4"/>
</dbReference>
<keyword evidence="6" id="KW-1185">Reference proteome</keyword>
<proteinExistence type="predicted"/>
<dbReference type="Pfam" id="PF25175">
    <property type="entry name" value="Beta-prop_WDR5"/>
    <property type="match status" value="1"/>
</dbReference>
<sequence>MYAGEDCATVDPVPIDPPKRPAPSYTFCSEIQPGSKRTSCLKFSPDGRYLALWNAATGKHVGSLRGHDNYAFCCAFYHITTIFSGGFDALLRVWDVATQSSIRTISAHTEPLSSVATVRHGNLMATASYDGLVRLWDTTSLKLANTLKPVDDDKWPVSFVRFSPNGKFVLAGYHNSKIRLWDVNNGKALRIYEGHQQSKYCTPTHFAITGGKYIISGSEDGDVVAWDMQDTSILQRWRAHESCLIASDCHPRTNLLVTAALDDDYSIKRWTSPQ</sequence>
<evidence type="ECO:0000256" key="1">
    <source>
        <dbReference type="ARBA" id="ARBA00022574"/>
    </source>
</evidence>
<evidence type="ECO:0000256" key="2">
    <source>
        <dbReference type="ARBA" id="ARBA00022737"/>
    </source>
</evidence>
<comment type="caution">
    <text evidence="5">The sequence shown here is derived from an EMBL/GenBank/DDBJ whole genome shotgun (WGS) entry which is preliminary data.</text>
</comment>
<dbReference type="GO" id="GO:0042393">
    <property type="term" value="F:histone binding"/>
    <property type="evidence" value="ECO:0007669"/>
    <property type="project" value="TreeGrafter"/>
</dbReference>
<dbReference type="PROSITE" id="PS50294">
    <property type="entry name" value="WD_REPEATS_REGION"/>
    <property type="match status" value="2"/>
</dbReference>
<dbReference type="InterPro" id="IPR036322">
    <property type="entry name" value="WD40_repeat_dom_sf"/>
</dbReference>
<dbReference type="GO" id="GO:0048188">
    <property type="term" value="C:Set1C/COMPASS complex"/>
    <property type="evidence" value="ECO:0007669"/>
    <property type="project" value="TreeGrafter"/>
</dbReference>
<dbReference type="PROSITE" id="PS50082">
    <property type="entry name" value="WD_REPEATS_2"/>
    <property type="match status" value="4"/>
</dbReference>
<reference evidence="5" key="1">
    <citation type="submission" date="2023-06" db="EMBL/GenBank/DDBJ databases">
        <authorList>
            <person name="Delattre M."/>
        </authorList>
    </citation>
    <scope>NUCLEOTIDE SEQUENCE</scope>
    <source>
        <strain evidence="5">AF72</strain>
    </source>
</reference>
<dbReference type="PANTHER" id="PTHR22847">
    <property type="entry name" value="WD40 REPEAT PROTEIN"/>
    <property type="match status" value="1"/>
</dbReference>
<evidence type="ECO:0000259" key="4">
    <source>
        <dbReference type="Pfam" id="PF25175"/>
    </source>
</evidence>
<evidence type="ECO:0000313" key="5">
    <source>
        <dbReference type="EMBL" id="CAJ0570282.1"/>
    </source>
</evidence>
<evidence type="ECO:0000256" key="3">
    <source>
        <dbReference type="PROSITE-ProRule" id="PRU00221"/>
    </source>
</evidence>
<dbReference type="CDD" id="cd00200">
    <property type="entry name" value="WD40"/>
    <property type="match status" value="1"/>
</dbReference>
<dbReference type="EMBL" id="CATQJA010002279">
    <property type="protein sequence ID" value="CAJ0570282.1"/>
    <property type="molecule type" value="Genomic_DNA"/>
</dbReference>
<feature type="repeat" description="WD" evidence="3">
    <location>
        <begin position="211"/>
        <end position="236"/>
    </location>
</feature>
<protein>
    <recommendedName>
        <fullName evidence="4">WDR5-like beta-propeller domain-containing protein</fullName>
    </recommendedName>
</protein>
<name>A0AA36G220_9BILA</name>
<keyword evidence="2" id="KW-0677">Repeat</keyword>
<organism evidence="5 6">
    <name type="scientific">Mesorhabditis spiculigera</name>
    <dbReference type="NCBI Taxonomy" id="96644"/>
    <lineage>
        <taxon>Eukaryota</taxon>
        <taxon>Metazoa</taxon>
        <taxon>Ecdysozoa</taxon>
        <taxon>Nematoda</taxon>
        <taxon>Chromadorea</taxon>
        <taxon>Rhabditida</taxon>
        <taxon>Rhabditina</taxon>
        <taxon>Rhabditomorpha</taxon>
        <taxon>Rhabditoidea</taxon>
        <taxon>Rhabditidae</taxon>
        <taxon>Mesorhabditinae</taxon>
        <taxon>Mesorhabditis</taxon>
    </lineage>
</organism>
<dbReference type="InterPro" id="IPR059122">
    <property type="entry name" value="Beta-prop_WDR5-like"/>
</dbReference>
<dbReference type="InterPro" id="IPR020472">
    <property type="entry name" value="WD40_PAC1"/>
</dbReference>
<accession>A0AA36G220</accession>
<feature type="non-terminal residue" evidence="5">
    <location>
        <position position="274"/>
    </location>
</feature>
<keyword evidence="1 3" id="KW-0853">WD repeat</keyword>
<dbReference type="InterPro" id="IPR019775">
    <property type="entry name" value="WD40_repeat_CS"/>
</dbReference>
<feature type="domain" description="WDR5-like beta-propeller" evidence="4">
    <location>
        <begin position="41"/>
        <end position="270"/>
    </location>
</feature>
<dbReference type="InterPro" id="IPR001680">
    <property type="entry name" value="WD40_rpt"/>
</dbReference>
<dbReference type="InterPro" id="IPR015943">
    <property type="entry name" value="WD40/YVTN_repeat-like_dom_sf"/>
</dbReference>
<feature type="repeat" description="WD" evidence="3">
    <location>
        <begin position="105"/>
        <end position="146"/>
    </location>
</feature>
<dbReference type="Proteomes" id="UP001177023">
    <property type="component" value="Unassembled WGS sequence"/>
</dbReference>
<gene>
    <name evidence="5" type="ORF">MSPICULIGERA_LOCUS8726</name>
</gene>
<feature type="repeat" description="WD" evidence="3">
    <location>
        <begin position="150"/>
        <end position="191"/>
    </location>
</feature>
<dbReference type="PANTHER" id="PTHR22847:SF637">
    <property type="entry name" value="WD REPEAT DOMAIN 5B"/>
    <property type="match status" value="1"/>
</dbReference>
<evidence type="ECO:0000313" key="6">
    <source>
        <dbReference type="Proteomes" id="UP001177023"/>
    </source>
</evidence>
<dbReference type="PRINTS" id="PR00320">
    <property type="entry name" value="GPROTEINBRPT"/>
</dbReference>
<dbReference type="SMART" id="SM00320">
    <property type="entry name" value="WD40"/>
    <property type="match status" value="5"/>
</dbReference>
<dbReference type="AlphaFoldDB" id="A0AA36G220"/>
<dbReference type="Gene3D" id="2.130.10.10">
    <property type="entry name" value="YVTN repeat-like/Quinoprotein amine dehydrogenase"/>
    <property type="match status" value="1"/>
</dbReference>
<feature type="repeat" description="WD" evidence="3">
    <location>
        <begin position="64"/>
        <end position="104"/>
    </location>
</feature>